<evidence type="ECO:0000256" key="1">
    <source>
        <dbReference type="ARBA" id="ARBA00008520"/>
    </source>
</evidence>
<keyword evidence="2" id="KW-0813">Transport</keyword>
<evidence type="ECO:0000256" key="4">
    <source>
        <dbReference type="SAM" id="SignalP"/>
    </source>
</evidence>
<dbReference type="Pfam" id="PF01547">
    <property type="entry name" value="SBP_bac_1"/>
    <property type="match status" value="1"/>
</dbReference>
<evidence type="ECO:0000313" key="5">
    <source>
        <dbReference type="EMBL" id="PJE94019.1"/>
    </source>
</evidence>
<evidence type="ECO:0000313" key="6">
    <source>
        <dbReference type="Proteomes" id="UP000230407"/>
    </source>
</evidence>
<dbReference type="RefSeq" id="WP_100204632.1">
    <property type="nucleotide sequence ID" value="NZ_PGGW01000069.1"/>
</dbReference>
<dbReference type="Proteomes" id="UP000230407">
    <property type="component" value="Unassembled WGS sequence"/>
</dbReference>
<reference evidence="5 6" key="1">
    <citation type="submission" date="2017-11" db="EMBL/GenBank/DDBJ databases">
        <title>Streptomyces carmine sp. nov., a novel actinomycete isolated from Sophora alopecuroides in Xinjiang, China.</title>
        <authorList>
            <person name="Wang Y."/>
            <person name="Luo X."/>
            <person name="Wan C."/>
            <person name="Zhang L."/>
        </authorList>
    </citation>
    <scope>NUCLEOTIDE SEQUENCE [LARGE SCALE GENOMIC DNA]</scope>
    <source>
        <strain evidence="5 6">TRM SA0054</strain>
    </source>
</reference>
<evidence type="ECO:0000256" key="2">
    <source>
        <dbReference type="ARBA" id="ARBA00022448"/>
    </source>
</evidence>
<feature type="compositionally biased region" description="Gly residues" evidence="3">
    <location>
        <begin position="33"/>
        <end position="42"/>
    </location>
</feature>
<feature type="chain" id="PRO_5014663576" evidence="4">
    <location>
        <begin position="32"/>
        <end position="457"/>
    </location>
</feature>
<feature type="region of interest" description="Disordered" evidence="3">
    <location>
        <begin position="33"/>
        <end position="54"/>
    </location>
</feature>
<evidence type="ECO:0000256" key="3">
    <source>
        <dbReference type="SAM" id="MobiDB-lite"/>
    </source>
</evidence>
<comment type="similarity">
    <text evidence="1">Belongs to the bacterial solute-binding protein 1 family.</text>
</comment>
<organism evidence="5 6">
    <name type="scientific">Streptomyces carminius</name>
    <dbReference type="NCBI Taxonomy" id="2665496"/>
    <lineage>
        <taxon>Bacteria</taxon>
        <taxon>Bacillati</taxon>
        <taxon>Actinomycetota</taxon>
        <taxon>Actinomycetes</taxon>
        <taxon>Kitasatosporales</taxon>
        <taxon>Streptomycetaceae</taxon>
        <taxon>Streptomyces</taxon>
    </lineage>
</organism>
<dbReference type="PANTHER" id="PTHR43649:SF29">
    <property type="entry name" value="OSMOPROTECTIVE COMPOUNDS-BINDING PROTEIN GGTB"/>
    <property type="match status" value="1"/>
</dbReference>
<proteinExistence type="inferred from homology"/>
<comment type="caution">
    <text evidence="5">The sequence shown here is derived from an EMBL/GenBank/DDBJ whole genome shotgun (WGS) entry which is preliminary data.</text>
</comment>
<feature type="signal peptide" evidence="4">
    <location>
        <begin position="1"/>
        <end position="31"/>
    </location>
</feature>
<protein>
    <submittedName>
        <fullName evidence="5">Sugar ABC transporter substrate-binding protein</fullName>
    </submittedName>
</protein>
<dbReference type="AlphaFoldDB" id="A0A2M8LPY5"/>
<dbReference type="PROSITE" id="PS51257">
    <property type="entry name" value="PROKAR_LIPOPROTEIN"/>
    <property type="match status" value="1"/>
</dbReference>
<gene>
    <name evidence="5" type="ORF">CUT44_27230</name>
</gene>
<accession>A0A2M8LPY5</accession>
<sequence length="457" mass="48279">MRTSVRTTRSRAGRAGTALVTALALALTAAACGGGDDGGGSGDDSQKQQSTVELPDLKGQELQVAAVWTGPEQENFRKVLDEFEERTGATVSFVPTGDNVATFIGSKIEGGAPPDVAMLPQVGVLQQFAEKGWLKPVQEATREQLDKNFSAGWRDLGSHGGEQYGVYYKAANKSLVWYNTTAFENAGVSAPETWDAFLETARTISDSGVPPVSVGGADGWTLTDWFENIYLSQAGPEKYDRLAAHEIPWTDPSVEEALTTLGELFGEDKLLAGGNEGALRTEFPKSVTQVFADPEAPQAAMVYEGDFVAVNIADTKSEIGENAKVFPFPAVGDEQPVVSGGDAAVALKDTEGAHALLTFLASPEAAAIWAERGGFISPNKELDTSVYPNEALKAIADALIGAGDDFRFDMSDQAPAAFGGTKGQGEWKALQDFLRNPSDVAGAQRALEAAAARAYGD</sequence>
<dbReference type="InterPro" id="IPR050490">
    <property type="entry name" value="Bact_solute-bd_prot1"/>
</dbReference>
<dbReference type="SUPFAM" id="SSF53850">
    <property type="entry name" value="Periplasmic binding protein-like II"/>
    <property type="match status" value="1"/>
</dbReference>
<keyword evidence="4" id="KW-0732">Signal</keyword>
<dbReference type="EMBL" id="PGGW01000069">
    <property type="protein sequence ID" value="PJE94019.1"/>
    <property type="molecule type" value="Genomic_DNA"/>
</dbReference>
<dbReference type="PANTHER" id="PTHR43649">
    <property type="entry name" value="ARABINOSE-BINDING PROTEIN-RELATED"/>
    <property type="match status" value="1"/>
</dbReference>
<dbReference type="InterPro" id="IPR006059">
    <property type="entry name" value="SBP"/>
</dbReference>
<keyword evidence="6" id="KW-1185">Reference proteome</keyword>
<dbReference type="Gene3D" id="3.40.190.10">
    <property type="entry name" value="Periplasmic binding protein-like II"/>
    <property type="match status" value="2"/>
</dbReference>
<name>A0A2M8LPY5_9ACTN</name>